<dbReference type="InterPro" id="IPR053957">
    <property type="entry name" value="DUF2089_Zn_ribbon"/>
</dbReference>
<dbReference type="EMBL" id="PXYW01000062">
    <property type="protein sequence ID" value="PSR31585.1"/>
    <property type="molecule type" value="Genomic_DNA"/>
</dbReference>
<evidence type="ECO:0000313" key="3">
    <source>
        <dbReference type="EMBL" id="PSR31585.1"/>
    </source>
</evidence>
<organism evidence="3 4">
    <name type="scientific">Sulfobacillus benefaciens</name>
    <dbReference type="NCBI Taxonomy" id="453960"/>
    <lineage>
        <taxon>Bacteria</taxon>
        <taxon>Bacillati</taxon>
        <taxon>Bacillota</taxon>
        <taxon>Clostridia</taxon>
        <taxon>Eubacteriales</taxon>
        <taxon>Clostridiales Family XVII. Incertae Sedis</taxon>
        <taxon>Sulfobacillus</taxon>
    </lineage>
</organism>
<evidence type="ECO:0000259" key="1">
    <source>
        <dbReference type="Pfam" id="PF09862"/>
    </source>
</evidence>
<evidence type="ECO:0008006" key="5">
    <source>
        <dbReference type="Google" id="ProtNLM"/>
    </source>
</evidence>
<feature type="domain" description="DUF2089" evidence="1">
    <location>
        <begin position="41"/>
        <end position="82"/>
    </location>
</feature>
<gene>
    <name evidence="3" type="ORF">C7B46_16745</name>
</gene>
<feature type="domain" description="DUF2089" evidence="2">
    <location>
        <begin position="8"/>
        <end position="35"/>
    </location>
</feature>
<evidence type="ECO:0000259" key="2">
    <source>
        <dbReference type="Pfam" id="PF22747"/>
    </source>
</evidence>
<dbReference type="Pfam" id="PF09862">
    <property type="entry name" value="DUF2089"/>
    <property type="match status" value="1"/>
</dbReference>
<comment type="caution">
    <text evidence="3">The sequence shown here is derived from an EMBL/GenBank/DDBJ whole genome shotgun (WGS) entry which is preliminary data.</text>
</comment>
<dbReference type="Proteomes" id="UP000242972">
    <property type="component" value="Unassembled WGS sequence"/>
</dbReference>
<reference evidence="3 4" key="1">
    <citation type="journal article" date="2014" name="BMC Genomics">
        <title>Comparison of environmental and isolate Sulfobacillus genomes reveals diverse carbon, sulfur, nitrogen, and hydrogen metabolisms.</title>
        <authorList>
            <person name="Justice N.B."/>
            <person name="Norman A."/>
            <person name="Brown C.T."/>
            <person name="Singh A."/>
            <person name="Thomas B.C."/>
            <person name="Banfield J.F."/>
        </authorList>
    </citation>
    <scope>NUCLEOTIDE SEQUENCE [LARGE SCALE GENOMIC DNA]</scope>
    <source>
        <strain evidence="3">AMDSBA4</strain>
    </source>
</reference>
<dbReference type="AlphaFoldDB" id="A0A2T2XAR6"/>
<protein>
    <recommendedName>
        <fullName evidence="5">DUF2089 domain-containing protein</fullName>
    </recommendedName>
</protein>
<proteinExistence type="predicted"/>
<name>A0A2T2XAR6_9FIRM</name>
<evidence type="ECO:0000313" key="4">
    <source>
        <dbReference type="Proteomes" id="UP000242972"/>
    </source>
</evidence>
<sequence>MAKMLTTCPSCRHSLAITELTCPHCHITIRGHFESHPSLELTEEQMAFLKVFVVSRGNLKEIERILGISYPTVRSKLDQLVEVFQPDTEVSMAKERSVDRRGILEQIQSGKLGVAEGLKLLQSGTNPDDASKDKF</sequence>
<dbReference type="InterPro" id="IPR018658">
    <property type="entry name" value="DUF2089"/>
</dbReference>
<dbReference type="Pfam" id="PF22747">
    <property type="entry name" value="Zn_ribbon_DUF2089"/>
    <property type="match status" value="1"/>
</dbReference>
<accession>A0A2T2XAR6</accession>